<dbReference type="GO" id="GO:0005112">
    <property type="term" value="F:Notch binding"/>
    <property type="evidence" value="ECO:0007669"/>
    <property type="project" value="InterPro"/>
</dbReference>
<dbReference type="RefSeq" id="XP_031436723.1">
    <property type="nucleotide sequence ID" value="XM_031580863.1"/>
</dbReference>
<evidence type="ECO:0000256" key="4">
    <source>
        <dbReference type="ARBA" id="ARBA00022692"/>
    </source>
</evidence>
<evidence type="ECO:0000256" key="3">
    <source>
        <dbReference type="ARBA" id="ARBA00022536"/>
    </source>
</evidence>
<comment type="caution">
    <text evidence="12">Lacks conserved residue(s) required for the propagation of feature annotation.</text>
</comment>
<dbReference type="FunFam" id="2.10.25.10:FF:000066">
    <property type="entry name" value="FAT atypical cadherin 4"/>
    <property type="match status" value="1"/>
</dbReference>
<feature type="region of interest" description="Disordered" evidence="15">
    <location>
        <begin position="765"/>
        <end position="805"/>
    </location>
</feature>
<feature type="disulfide bond" evidence="13">
    <location>
        <begin position="184"/>
        <end position="193"/>
    </location>
</feature>
<keyword evidence="9 14" id="KW-0472">Membrane</keyword>
<keyword evidence="7" id="KW-0914">Notch signaling pathway</keyword>
<dbReference type="KEGG" id="char:105912057"/>
<feature type="disulfide bond" evidence="12">
    <location>
        <begin position="453"/>
        <end position="462"/>
    </location>
</feature>
<evidence type="ECO:0000256" key="9">
    <source>
        <dbReference type="ARBA" id="ARBA00023136"/>
    </source>
</evidence>
<dbReference type="FunFam" id="2.10.25.10:FF:000294">
    <property type="entry name" value="Delta-like protein"/>
    <property type="match status" value="1"/>
</dbReference>
<evidence type="ECO:0000256" key="13">
    <source>
        <dbReference type="PROSITE-ProRule" id="PRU00377"/>
    </source>
</evidence>
<keyword evidence="8 14" id="KW-1133">Transmembrane helix</keyword>
<evidence type="ECO:0000259" key="18">
    <source>
        <dbReference type="PROSITE" id="PS50026"/>
    </source>
</evidence>
<feature type="signal peptide" evidence="17">
    <location>
        <begin position="1"/>
        <end position="21"/>
    </location>
</feature>
<dbReference type="GO" id="GO:0007219">
    <property type="term" value="P:Notch signaling pathway"/>
    <property type="evidence" value="ECO:0007669"/>
    <property type="project" value="UniProtKB-KW"/>
</dbReference>
<dbReference type="Pfam" id="PF21700">
    <property type="entry name" value="EGF_DL_JAG"/>
    <property type="match status" value="1"/>
</dbReference>
<dbReference type="Pfam" id="PF23575">
    <property type="entry name" value="JAG1"/>
    <property type="match status" value="1"/>
</dbReference>
<dbReference type="InterPro" id="IPR056986">
    <property type="entry name" value="JAG1_1/2_dom"/>
</dbReference>
<comment type="subcellular location">
    <subcellularLocation>
        <location evidence="1 14">Membrane</location>
        <topology evidence="1 14">Single-pass type I membrane protein</topology>
    </subcellularLocation>
</comment>
<evidence type="ECO:0000256" key="15">
    <source>
        <dbReference type="SAM" id="MobiDB-lite"/>
    </source>
</evidence>
<dbReference type="Gene3D" id="2.10.25.10">
    <property type="entry name" value="Laminin"/>
    <property type="match status" value="5"/>
</dbReference>
<sequence length="827" mass="89976">MRIHLFAVWLLLTLWTEVCQCSGYLELQLMRVENGKGELANGECCVGSRRRSDGHCEHGDCETYFRACLKEYQTEVSATGPCTYGSGSTRVIGGNTFRLEGSATNPNRISDAGTIYIPFEFAWPRAFTLILEAWHWDNHSLTASEDLLIQRLTYKAVMNPGDESQPMHLYGDTATVELSLSVRCDKHYYGNKCNKQCRPRDDYFGHYVCDANGNRDCLEGWAGEDCTTAVCKPGCNPPQGRCEIPGECKCKVGWGGPLCNQCVPYPGCKHGSCVEPWQCRCNKNWGGILCDRDLNYCGTHQPCRNGGICSNPEPGQYSCQCPQGYSGRNCEIVIDSCTVAVATNSTEEDVRHISSNVCGAHGRCISQSGGSFTCACQPGFTGKYCHESDGQCDAVTCCNGGTCFDQGDSFLCVCAKGWGGSTCNTAINSSCDSAPCLNGGACIGGGGAYTCICKEGWEGPTCALLVGRVCVHAGVTFAHGQRWDQECNTCQCVNGDVHCTQVYCGPRPCLLEVSAAAPQRPLCAGGRQCVPHHFLSCLRPPCHQWGICPHLSPPVAPRTPCQPNSRYLDNRCARVTLVFNREMLPQGSTVEGVCSELQYWPIMRGLARDHPLLVLCDQCPSDSSAVGVAMSYVSSEHPEGQSQIQEVMRVLIEGLSKYHNSTLLLAIREVKVQTPEPSSSRDSLLPLLCVLFALLWLVCVCVCVCVLWTLRRRRDRERTSASVCVTRPPAEQEVNNHHRDNRLDNNHHRDNSLGIEGAGLLLERGRMGGDGAEEEEEEGGGRSSCWGTGAPPLSAPPSAAACSPPVPWTAAATRAPRRARGPGRVWV</sequence>
<keyword evidence="10 12" id="KW-1015">Disulfide bond</keyword>
<keyword evidence="11" id="KW-0325">Glycoprotein</keyword>
<evidence type="ECO:0000256" key="17">
    <source>
        <dbReference type="SAM" id="SignalP"/>
    </source>
</evidence>
<evidence type="ECO:0000313" key="21">
    <source>
        <dbReference type="RefSeq" id="XP_031436723.1"/>
    </source>
</evidence>
<dbReference type="InterPro" id="IPR001007">
    <property type="entry name" value="VWF_dom"/>
</dbReference>
<dbReference type="Gene3D" id="2.10.25.140">
    <property type="match status" value="1"/>
</dbReference>
<protein>
    <recommendedName>
        <fullName evidence="14">Delta-like protein</fullName>
    </recommendedName>
</protein>
<feature type="disulfide bond" evidence="13">
    <location>
        <begin position="217"/>
        <end position="226"/>
    </location>
</feature>
<evidence type="ECO:0000256" key="7">
    <source>
        <dbReference type="ARBA" id="ARBA00022976"/>
    </source>
</evidence>
<organism evidence="20 21">
    <name type="scientific">Clupea harengus</name>
    <name type="common">Atlantic herring</name>
    <dbReference type="NCBI Taxonomy" id="7950"/>
    <lineage>
        <taxon>Eukaryota</taxon>
        <taxon>Metazoa</taxon>
        <taxon>Chordata</taxon>
        <taxon>Craniata</taxon>
        <taxon>Vertebrata</taxon>
        <taxon>Euteleostomi</taxon>
        <taxon>Actinopterygii</taxon>
        <taxon>Neopterygii</taxon>
        <taxon>Teleostei</taxon>
        <taxon>Clupei</taxon>
        <taxon>Clupeiformes</taxon>
        <taxon>Clupeoidei</taxon>
        <taxon>Clupeidae</taxon>
        <taxon>Clupea</taxon>
    </lineage>
</organism>
<keyword evidence="6 14" id="KW-0677">Repeat</keyword>
<feature type="domain" description="EGF-like" evidence="18">
    <location>
        <begin position="427"/>
        <end position="463"/>
    </location>
</feature>
<feature type="domain" description="EGF-like" evidence="18">
    <location>
        <begin position="293"/>
        <end position="331"/>
    </location>
</feature>
<dbReference type="PANTHER" id="PTHR12916">
    <property type="entry name" value="CYTOCHROME C OXIDASE POLYPEPTIDE VIC-2"/>
    <property type="match status" value="1"/>
</dbReference>
<keyword evidence="4 14" id="KW-0812">Transmembrane</keyword>
<dbReference type="InterPro" id="IPR026219">
    <property type="entry name" value="Jagged/Serrate"/>
</dbReference>
<evidence type="ECO:0000256" key="10">
    <source>
        <dbReference type="ARBA" id="ARBA00023157"/>
    </source>
</evidence>
<dbReference type="PROSITE" id="PS50026">
    <property type="entry name" value="EGF_3"/>
    <property type="match status" value="4"/>
</dbReference>
<dbReference type="PROSITE" id="PS00022">
    <property type="entry name" value="EGF_1"/>
    <property type="match status" value="5"/>
</dbReference>
<dbReference type="SMART" id="SM00179">
    <property type="entry name" value="EGF_CA"/>
    <property type="match status" value="4"/>
</dbReference>
<feature type="chain" id="PRO_5027907602" description="Delta-like protein" evidence="17">
    <location>
        <begin position="22"/>
        <end position="827"/>
    </location>
</feature>
<dbReference type="GO" id="GO:0016020">
    <property type="term" value="C:membrane"/>
    <property type="evidence" value="ECO:0007669"/>
    <property type="project" value="UniProtKB-SubCell"/>
</dbReference>
<dbReference type="SUPFAM" id="SSF57196">
    <property type="entry name" value="EGF/Laminin"/>
    <property type="match status" value="4"/>
</dbReference>
<dbReference type="SMART" id="SM00215">
    <property type="entry name" value="VWC_out"/>
    <property type="match status" value="1"/>
</dbReference>
<dbReference type="InterPro" id="IPR000152">
    <property type="entry name" value="EGF-type_Asp/Asn_hydroxyl_site"/>
</dbReference>
<dbReference type="Proteomes" id="UP000515152">
    <property type="component" value="Chromosome 14"/>
</dbReference>
<name>A0A6P8GBT0_CLUHA</name>
<keyword evidence="3 12" id="KW-0245">EGF-like domain</keyword>
<evidence type="ECO:0000256" key="16">
    <source>
        <dbReference type="SAM" id="Phobius"/>
    </source>
</evidence>
<dbReference type="PRINTS" id="PR02059">
    <property type="entry name" value="JAGGEDFAMILY"/>
</dbReference>
<keyword evidence="5 14" id="KW-0732">Signal</keyword>
<dbReference type="PANTHER" id="PTHR12916:SF4">
    <property type="entry name" value="UNINFLATABLE, ISOFORM C"/>
    <property type="match status" value="1"/>
</dbReference>
<evidence type="ECO:0000256" key="2">
    <source>
        <dbReference type="ARBA" id="ARBA00022473"/>
    </source>
</evidence>
<feature type="disulfide bond" evidence="12">
    <location>
        <begin position="414"/>
        <end position="423"/>
    </location>
</feature>
<dbReference type="GO" id="GO:0048731">
    <property type="term" value="P:system development"/>
    <property type="evidence" value="ECO:0007669"/>
    <property type="project" value="UniProtKB-ARBA"/>
</dbReference>
<dbReference type="OrthoDB" id="5912267at2759"/>
<feature type="domain" description="EGF-like" evidence="18">
    <location>
        <begin position="349"/>
        <end position="386"/>
    </location>
</feature>
<evidence type="ECO:0000256" key="14">
    <source>
        <dbReference type="RuleBase" id="RU280815"/>
    </source>
</evidence>
<dbReference type="Pfam" id="PF07657">
    <property type="entry name" value="MNNL"/>
    <property type="match status" value="1"/>
</dbReference>
<dbReference type="PROSITE" id="PS00010">
    <property type="entry name" value="ASX_HYDROXYL"/>
    <property type="match status" value="1"/>
</dbReference>
<keyword evidence="20" id="KW-1185">Reference proteome</keyword>
<feature type="disulfide bond" evidence="13">
    <location>
        <begin position="197"/>
        <end position="209"/>
    </location>
</feature>
<dbReference type="GO" id="GO:0048513">
    <property type="term" value="P:animal organ development"/>
    <property type="evidence" value="ECO:0007669"/>
    <property type="project" value="UniProtKB-ARBA"/>
</dbReference>
<dbReference type="FunFam" id="2.10.25.140:FF:000001">
    <property type="entry name" value="Delta-like protein"/>
    <property type="match status" value="1"/>
</dbReference>
<feature type="domain" description="DSL" evidence="19">
    <location>
        <begin position="182"/>
        <end position="226"/>
    </location>
</feature>
<evidence type="ECO:0000313" key="20">
    <source>
        <dbReference type="Proteomes" id="UP000515152"/>
    </source>
</evidence>
<feature type="compositionally biased region" description="Low complexity" evidence="15">
    <location>
        <begin position="790"/>
        <end position="805"/>
    </location>
</feature>
<dbReference type="CDD" id="cd00054">
    <property type="entry name" value="EGF_CA"/>
    <property type="match status" value="3"/>
</dbReference>
<accession>A0A6P8GBT0</accession>
<feature type="region of interest" description="Disordered" evidence="15">
    <location>
        <begin position="732"/>
        <end position="752"/>
    </location>
</feature>
<dbReference type="SMART" id="SM00051">
    <property type="entry name" value="DSL"/>
    <property type="match status" value="1"/>
</dbReference>
<dbReference type="FunFam" id="2.10.25.10:FF:000018">
    <property type="entry name" value="Delta-like 1"/>
    <property type="match status" value="1"/>
</dbReference>
<dbReference type="InterPro" id="IPR000742">
    <property type="entry name" value="EGF"/>
</dbReference>
<dbReference type="PROSITE" id="PS51051">
    <property type="entry name" value="DSL"/>
    <property type="match status" value="1"/>
</dbReference>
<dbReference type="InterPro" id="IPR001881">
    <property type="entry name" value="EGF-like_Ca-bd_dom"/>
</dbReference>
<dbReference type="Pfam" id="PF01414">
    <property type="entry name" value="DSL"/>
    <property type="match status" value="1"/>
</dbReference>
<dbReference type="GeneID" id="105912057"/>
<feature type="domain" description="EGF-like" evidence="18">
    <location>
        <begin position="388"/>
        <end position="424"/>
    </location>
</feature>
<dbReference type="InterPro" id="IPR011651">
    <property type="entry name" value="Notch_ligand_N"/>
</dbReference>
<proteinExistence type="predicted"/>
<dbReference type="AlphaFoldDB" id="A0A6P8GBT0"/>
<dbReference type="Pfam" id="PF00008">
    <property type="entry name" value="EGF"/>
    <property type="match status" value="3"/>
</dbReference>
<feature type="transmembrane region" description="Helical" evidence="16">
    <location>
        <begin position="684"/>
        <end position="710"/>
    </location>
</feature>
<feature type="compositionally biased region" description="Basic and acidic residues" evidence="15">
    <location>
        <begin position="734"/>
        <end position="751"/>
    </location>
</feature>
<dbReference type="GO" id="GO:0005509">
    <property type="term" value="F:calcium ion binding"/>
    <property type="evidence" value="ECO:0007669"/>
    <property type="project" value="InterPro"/>
</dbReference>
<evidence type="ECO:0000256" key="12">
    <source>
        <dbReference type="PROSITE-ProRule" id="PRU00076"/>
    </source>
</evidence>
<evidence type="ECO:0000256" key="11">
    <source>
        <dbReference type="ARBA" id="ARBA00023180"/>
    </source>
</evidence>
<comment type="function">
    <text evidence="14">Putative Notch ligand involved in the mediation of Notch signaling.</text>
</comment>
<evidence type="ECO:0000259" key="19">
    <source>
        <dbReference type="PROSITE" id="PS51051"/>
    </source>
</evidence>
<feature type="disulfide bond" evidence="12">
    <location>
        <begin position="321"/>
        <end position="330"/>
    </location>
</feature>
<reference evidence="21" key="1">
    <citation type="submission" date="2025-08" db="UniProtKB">
        <authorList>
            <consortium name="RefSeq"/>
        </authorList>
    </citation>
    <scope>IDENTIFICATION</scope>
</reference>
<dbReference type="PROSITE" id="PS01186">
    <property type="entry name" value="EGF_2"/>
    <property type="match status" value="4"/>
</dbReference>
<keyword evidence="2 14" id="KW-0217">Developmental protein</keyword>
<gene>
    <name evidence="21" type="primary">LOC105912057</name>
</gene>
<dbReference type="InterPro" id="IPR001774">
    <property type="entry name" value="DSL"/>
</dbReference>
<evidence type="ECO:0000256" key="8">
    <source>
        <dbReference type="ARBA" id="ARBA00022989"/>
    </source>
</evidence>
<evidence type="ECO:0000256" key="6">
    <source>
        <dbReference type="ARBA" id="ARBA00022737"/>
    </source>
</evidence>
<evidence type="ECO:0000256" key="5">
    <source>
        <dbReference type="ARBA" id="ARBA00022729"/>
    </source>
</evidence>
<dbReference type="Pfam" id="PF00093">
    <property type="entry name" value="VWC"/>
    <property type="match status" value="1"/>
</dbReference>
<evidence type="ECO:0000256" key="1">
    <source>
        <dbReference type="ARBA" id="ARBA00004479"/>
    </source>
</evidence>
<feature type="disulfide bond" evidence="12">
    <location>
        <begin position="376"/>
        <end position="385"/>
    </location>
</feature>
<dbReference type="SMART" id="SM00181">
    <property type="entry name" value="EGF"/>
    <property type="match status" value="6"/>
</dbReference>
<dbReference type="Gene3D" id="2.60.40.3510">
    <property type="match status" value="1"/>
</dbReference>